<keyword evidence="2" id="KW-0805">Transcription regulation</keyword>
<evidence type="ECO:0000256" key="4">
    <source>
        <dbReference type="ARBA" id="ARBA00023163"/>
    </source>
</evidence>
<dbReference type="InterPro" id="IPR005158">
    <property type="entry name" value="BTAD"/>
</dbReference>
<dbReference type="InterPro" id="IPR051677">
    <property type="entry name" value="AfsR-DnrI-RedD_regulator"/>
</dbReference>
<dbReference type="PANTHER" id="PTHR35807">
    <property type="entry name" value="TRANSCRIPTIONAL REGULATOR REDD-RELATED"/>
    <property type="match status" value="1"/>
</dbReference>
<keyword evidence="3 5" id="KW-0238">DNA-binding</keyword>
<dbReference type="Gene3D" id="1.25.40.10">
    <property type="entry name" value="Tetratricopeptide repeat domain"/>
    <property type="match status" value="1"/>
</dbReference>
<comment type="similarity">
    <text evidence="1">Belongs to the AfsR/DnrI/RedD regulatory family.</text>
</comment>
<dbReference type="SMART" id="SM00862">
    <property type="entry name" value="Trans_reg_C"/>
    <property type="match status" value="1"/>
</dbReference>
<organism evidence="7">
    <name type="scientific">uncultured Pseudonocardia sp</name>
    <dbReference type="NCBI Taxonomy" id="211455"/>
    <lineage>
        <taxon>Bacteria</taxon>
        <taxon>Bacillati</taxon>
        <taxon>Actinomycetota</taxon>
        <taxon>Actinomycetes</taxon>
        <taxon>Pseudonocardiales</taxon>
        <taxon>Pseudonocardiaceae</taxon>
        <taxon>Pseudonocardia</taxon>
        <taxon>environmental samples</taxon>
    </lineage>
</organism>
<dbReference type="PROSITE" id="PS51755">
    <property type="entry name" value="OMPR_PHOB"/>
    <property type="match status" value="1"/>
</dbReference>
<name>A0A6J4PIF4_9PSEU</name>
<dbReference type="Pfam" id="PF00486">
    <property type="entry name" value="Trans_reg_C"/>
    <property type="match status" value="1"/>
</dbReference>
<evidence type="ECO:0000259" key="6">
    <source>
        <dbReference type="PROSITE" id="PS51755"/>
    </source>
</evidence>
<protein>
    <recommendedName>
        <fullName evidence="6">OmpR/PhoB-type domain-containing protein</fullName>
    </recommendedName>
</protein>
<dbReference type="InterPro" id="IPR001867">
    <property type="entry name" value="OmpR/PhoB-type_DNA-bd"/>
</dbReference>
<dbReference type="GO" id="GO:0003677">
    <property type="term" value="F:DNA binding"/>
    <property type="evidence" value="ECO:0007669"/>
    <property type="project" value="UniProtKB-UniRule"/>
</dbReference>
<dbReference type="SMART" id="SM01043">
    <property type="entry name" value="BTAD"/>
    <property type="match status" value="1"/>
</dbReference>
<dbReference type="GO" id="GO:0006355">
    <property type="term" value="P:regulation of DNA-templated transcription"/>
    <property type="evidence" value="ECO:0007669"/>
    <property type="project" value="InterPro"/>
</dbReference>
<dbReference type="Pfam" id="PF03704">
    <property type="entry name" value="BTAD"/>
    <property type="match status" value="1"/>
</dbReference>
<proteinExistence type="inferred from homology"/>
<dbReference type="InterPro" id="IPR011990">
    <property type="entry name" value="TPR-like_helical_dom_sf"/>
</dbReference>
<dbReference type="InterPro" id="IPR036388">
    <property type="entry name" value="WH-like_DNA-bd_sf"/>
</dbReference>
<gene>
    <name evidence="7" type="ORF">AVDCRST_MAG66-2342</name>
</gene>
<dbReference type="PANTHER" id="PTHR35807:SF1">
    <property type="entry name" value="TRANSCRIPTIONAL REGULATOR REDD"/>
    <property type="match status" value="1"/>
</dbReference>
<dbReference type="Gene3D" id="1.10.10.10">
    <property type="entry name" value="Winged helix-like DNA-binding domain superfamily/Winged helix DNA-binding domain"/>
    <property type="match status" value="1"/>
</dbReference>
<evidence type="ECO:0000256" key="5">
    <source>
        <dbReference type="PROSITE-ProRule" id="PRU01091"/>
    </source>
</evidence>
<evidence type="ECO:0000256" key="3">
    <source>
        <dbReference type="ARBA" id="ARBA00023125"/>
    </source>
</evidence>
<feature type="domain" description="OmpR/PhoB-type" evidence="6">
    <location>
        <begin position="15"/>
        <end position="120"/>
    </location>
</feature>
<keyword evidence="4" id="KW-0804">Transcription</keyword>
<dbReference type="InterPro" id="IPR016032">
    <property type="entry name" value="Sig_transdc_resp-reg_C-effctor"/>
</dbReference>
<evidence type="ECO:0000256" key="2">
    <source>
        <dbReference type="ARBA" id="ARBA00023015"/>
    </source>
</evidence>
<reference evidence="7" key="1">
    <citation type="submission" date="2020-02" db="EMBL/GenBank/DDBJ databases">
        <authorList>
            <person name="Meier V. D."/>
        </authorList>
    </citation>
    <scope>NUCLEOTIDE SEQUENCE</scope>
    <source>
        <strain evidence="7">AVDCRST_MAG66</strain>
    </source>
</reference>
<dbReference type="CDD" id="cd15831">
    <property type="entry name" value="BTAD"/>
    <property type="match status" value="1"/>
</dbReference>
<dbReference type="GO" id="GO:0000160">
    <property type="term" value="P:phosphorelay signal transduction system"/>
    <property type="evidence" value="ECO:0007669"/>
    <property type="project" value="InterPro"/>
</dbReference>
<dbReference type="SUPFAM" id="SSF48452">
    <property type="entry name" value="TPR-like"/>
    <property type="match status" value="1"/>
</dbReference>
<evidence type="ECO:0000313" key="7">
    <source>
        <dbReference type="EMBL" id="CAA9415413.1"/>
    </source>
</evidence>
<accession>A0A6J4PIF4</accession>
<dbReference type="SUPFAM" id="SSF46894">
    <property type="entry name" value="C-terminal effector domain of the bipartite response regulators"/>
    <property type="match status" value="1"/>
</dbReference>
<dbReference type="EMBL" id="CADCUS010000338">
    <property type="protein sequence ID" value="CAA9415413.1"/>
    <property type="molecule type" value="Genomic_DNA"/>
</dbReference>
<evidence type="ECO:0000256" key="1">
    <source>
        <dbReference type="ARBA" id="ARBA00005820"/>
    </source>
</evidence>
<dbReference type="AlphaFoldDB" id="A0A6J4PIF4"/>
<sequence>MRTIDTKAAGGPAGARVPVTDGEVTFTLLGPVEILKDGVDHAPTAPKVLQLMSLLLLAPGRVVPASMIVDELWGERPPRSVRTTMQTYVYHLRRCIELNSLADDAEQMLGTRPPGYVLRITPEQVDVSQFAHHHREGQELLAAGRNTEAASVLRTALDLWSGPPLANVACGDVLARHCVTLTEQRRHARHLWTEAEIASGGHRGLVAELRSLAATDRLDEELHGQLITVLARSGRRSEAMSTYHELRSRLVDELGIEPSDALRSLHHELLSDAV</sequence>
<feature type="DNA-binding region" description="OmpR/PhoB-type" evidence="5">
    <location>
        <begin position="15"/>
        <end position="120"/>
    </location>
</feature>